<name>A0A9D1ACA8_9FIRM</name>
<dbReference type="InterPro" id="IPR005321">
    <property type="entry name" value="Peptidase_S58_DmpA"/>
</dbReference>
<comment type="similarity">
    <text evidence="1">Belongs to the peptidase S58 family.</text>
</comment>
<dbReference type="PANTHER" id="PTHR36512">
    <property type="entry name" value="D-AMINOPEPTIDASE"/>
    <property type="match status" value="1"/>
</dbReference>
<reference evidence="2" key="2">
    <citation type="journal article" date="2021" name="PeerJ">
        <title>Extensive microbial diversity within the chicken gut microbiome revealed by metagenomics and culture.</title>
        <authorList>
            <person name="Gilroy R."/>
            <person name="Ravi A."/>
            <person name="Getino M."/>
            <person name="Pursley I."/>
            <person name="Horton D.L."/>
            <person name="Alikhan N.F."/>
            <person name="Baker D."/>
            <person name="Gharbi K."/>
            <person name="Hall N."/>
            <person name="Watson M."/>
            <person name="Adriaenssens E.M."/>
            <person name="Foster-Nyarko E."/>
            <person name="Jarju S."/>
            <person name="Secka A."/>
            <person name="Antonio M."/>
            <person name="Oren A."/>
            <person name="Chaudhuri R.R."/>
            <person name="La Ragione R."/>
            <person name="Hildebrand F."/>
            <person name="Pallen M.J."/>
        </authorList>
    </citation>
    <scope>NUCLEOTIDE SEQUENCE</scope>
    <source>
        <strain evidence="2">ChiSjej4B22-8148</strain>
    </source>
</reference>
<evidence type="ECO:0000313" key="3">
    <source>
        <dbReference type="Proteomes" id="UP000886757"/>
    </source>
</evidence>
<comment type="caution">
    <text evidence="2">The sequence shown here is derived from an EMBL/GenBank/DDBJ whole genome shotgun (WGS) entry which is preliminary data.</text>
</comment>
<dbReference type="Gene3D" id="3.60.70.12">
    <property type="entry name" value="L-amino peptidase D-ALA esterase/amidase"/>
    <property type="match status" value="1"/>
</dbReference>
<reference evidence="2" key="1">
    <citation type="submission" date="2020-10" db="EMBL/GenBank/DDBJ databases">
        <authorList>
            <person name="Gilroy R."/>
        </authorList>
    </citation>
    <scope>NUCLEOTIDE SEQUENCE</scope>
    <source>
        <strain evidence="2">ChiSjej4B22-8148</strain>
    </source>
</reference>
<protein>
    <submittedName>
        <fullName evidence="2">P1 family peptidase</fullName>
    </submittedName>
</protein>
<dbReference type="EMBL" id="DVGK01000093">
    <property type="protein sequence ID" value="HIR13908.1"/>
    <property type="molecule type" value="Genomic_DNA"/>
</dbReference>
<dbReference type="Proteomes" id="UP000886757">
    <property type="component" value="Unassembled WGS sequence"/>
</dbReference>
<organism evidence="2 3">
    <name type="scientific">Candidatus Choladousia intestinavium</name>
    <dbReference type="NCBI Taxonomy" id="2840727"/>
    <lineage>
        <taxon>Bacteria</taxon>
        <taxon>Bacillati</taxon>
        <taxon>Bacillota</taxon>
        <taxon>Clostridia</taxon>
        <taxon>Lachnospirales</taxon>
        <taxon>Lachnospiraceae</taxon>
        <taxon>Lachnospiraceae incertae sedis</taxon>
        <taxon>Candidatus Choladousia</taxon>
    </lineage>
</organism>
<proteinExistence type="inferred from homology"/>
<dbReference type="SUPFAM" id="SSF56266">
    <property type="entry name" value="DmpA/ArgJ-like"/>
    <property type="match status" value="1"/>
</dbReference>
<dbReference type="PANTHER" id="PTHR36512:SF3">
    <property type="entry name" value="BLR5678 PROTEIN"/>
    <property type="match status" value="1"/>
</dbReference>
<sequence>MKREISIREIQGIRIGQTEDREAATGCTVFLAEGEMAAGLDVRGGGPASRESELMNPLAAAKTIHGLVLAGGSAFGLDAAGGVMQYLEERGIGFDVGVTKVPLVCQADLFDLTLGNAFVRPDKEMGYQACICAEEGNYRDGNYGAGCGATVGKFLGMDYCMKSGIGSYAVQIGELQVGAVVAVNALGDIYDWKNGRKAAGLLAENRKEFRKTEELMYASTEIKENKFTGNTTLGVVITNAIFQKPALCKIAGMAQNGYARAIRPVHTTADGDSIYAVSVGQIRADQDLVGTLAAEVVSEAILKAVYSAESAYGFPSWRELCASSHK</sequence>
<evidence type="ECO:0000256" key="1">
    <source>
        <dbReference type="ARBA" id="ARBA00007068"/>
    </source>
</evidence>
<evidence type="ECO:0000313" key="2">
    <source>
        <dbReference type="EMBL" id="HIR13908.1"/>
    </source>
</evidence>
<dbReference type="CDD" id="cd02252">
    <property type="entry name" value="nylC_like"/>
    <property type="match status" value="1"/>
</dbReference>
<dbReference type="Pfam" id="PF03576">
    <property type="entry name" value="Peptidase_S58"/>
    <property type="match status" value="1"/>
</dbReference>
<accession>A0A9D1ACA8</accession>
<dbReference type="GO" id="GO:0004177">
    <property type="term" value="F:aminopeptidase activity"/>
    <property type="evidence" value="ECO:0007669"/>
    <property type="project" value="TreeGrafter"/>
</dbReference>
<dbReference type="InterPro" id="IPR016117">
    <property type="entry name" value="ArgJ-like_dom_sf"/>
</dbReference>
<dbReference type="AlphaFoldDB" id="A0A9D1ACA8"/>
<gene>
    <name evidence="2" type="ORF">IAB31_08305</name>
</gene>